<dbReference type="Pfam" id="PF22725">
    <property type="entry name" value="GFO_IDH_MocA_C3"/>
    <property type="match status" value="1"/>
</dbReference>
<dbReference type="OrthoDB" id="9792935at2"/>
<evidence type="ECO:0000313" key="5">
    <source>
        <dbReference type="Proteomes" id="UP000321062"/>
    </source>
</evidence>
<evidence type="ECO:0000259" key="2">
    <source>
        <dbReference type="Pfam" id="PF01408"/>
    </source>
</evidence>
<dbReference type="GO" id="GO:0000166">
    <property type="term" value="F:nucleotide binding"/>
    <property type="evidence" value="ECO:0007669"/>
    <property type="project" value="InterPro"/>
</dbReference>
<evidence type="ECO:0000313" key="4">
    <source>
        <dbReference type="EMBL" id="QEE21679.1"/>
    </source>
</evidence>
<feature type="domain" description="Gfo/Idh/MocA-like oxidoreductase N-terminal" evidence="2">
    <location>
        <begin position="2"/>
        <end position="119"/>
    </location>
</feature>
<proteinExistence type="predicted"/>
<dbReference type="PANTHER" id="PTHR43818">
    <property type="entry name" value="BCDNA.GH03377"/>
    <property type="match status" value="1"/>
</dbReference>
<evidence type="ECO:0000256" key="1">
    <source>
        <dbReference type="ARBA" id="ARBA00023002"/>
    </source>
</evidence>
<dbReference type="SUPFAM" id="SSF55347">
    <property type="entry name" value="Glyceraldehyde-3-phosphate dehydrogenase-like, C-terminal domain"/>
    <property type="match status" value="1"/>
</dbReference>
<dbReference type="InterPro" id="IPR050463">
    <property type="entry name" value="Gfo/Idh/MocA_oxidrdct_glycsds"/>
</dbReference>
<dbReference type="InterPro" id="IPR055170">
    <property type="entry name" value="GFO_IDH_MocA-like_dom"/>
</dbReference>
<dbReference type="EMBL" id="CP041690">
    <property type="protein sequence ID" value="QEE21679.1"/>
    <property type="molecule type" value="Genomic_DNA"/>
</dbReference>
<dbReference type="SUPFAM" id="SSF51735">
    <property type="entry name" value="NAD(P)-binding Rossmann-fold domains"/>
    <property type="match status" value="1"/>
</dbReference>
<dbReference type="Proteomes" id="UP000321062">
    <property type="component" value="Chromosome"/>
</dbReference>
<dbReference type="Pfam" id="PF01408">
    <property type="entry name" value="GFO_IDH_MocA"/>
    <property type="match status" value="1"/>
</dbReference>
<dbReference type="InterPro" id="IPR036291">
    <property type="entry name" value="NAD(P)-bd_dom_sf"/>
</dbReference>
<dbReference type="Gene3D" id="3.40.50.720">
    <property type="entry name" value="NAD(P)-binding Rossmann-like Domain"/>
    <property type="match status" value="1"/>
</dbReference>
<name>A0A5B9DSB7_9HYPH</name>
<organism evidence="4 5">
    <name type="scientific">Paradevosia tibetensis</name>
    <dbReference type="NCBI Taxonomy" id="1447062"/>
    <lineage>
        <taxon>Bacteria</taxon>
        <taxon>Pseudomonadati</taxon>
        <taxon>Pseudomonadota</taxon>
        <taxon>Alphaproteobacteria</taxon>
        <taxon>Hyphomicrobiales</taxon>
        <taxon>Devosiaceae</taxon>
        <taxon>Paradevosia</taxon>
    </lineage>
</organism>
<evidence type="ECO:0000259" key="3">
    <source>
        <dbReference type="Pfam" id="PF22725"/>
    </source>
</evidence>
<keyword evidence="5" id="KW-1185">Reference proteome</keyword>
<feature type="domain" description="GFO/IDH/MocA-like oxidoreductase" evidence="3">
    <location>
        <begin position="129"/>
        <end position="269"/>
    </location>
</feature>
<dbReference type="Gene3D" id="3.30.360.10">
    <property type="entry name" value="Dihydrodipicolinate Reductase, domain 2"/>
    <property type="match status" value="1"/>
</dbReference>
<dbReference type="KEGG" id="yti:FNA67_16450"/>
<dbReference type="PANTHER" id="PTHR43818:SF11">
    <property type="entry name" value="BCDNA.GH03377"/>
    <property type="match status" value="1"/>
</dbReference>
<sequence>MRLLILGTGGMANQHAKHFAAIDGVTLVGGVDVDPKRVEAFNTAHNIPNAFPSLDAALAWGEFDAIANVTPDAIHHPTSMAAIAAGKHVFCEKPLATDYAKAMEMTEAAEKAGVVNMVNLTYRNVAQLQRARQIVQSGEIGKVKHVEASYLQSWLVSKAWGDWRTESQWLWRLSKKHGSNGTLGDIGIHILDFAVYGAGSDIDHVFCRLKTFDKAPGNKIGEYDLDANDSFAMTLELENGALGVVHATRWATGHFNELRLRVYGEKGGVEVQHRHDWSKLLVCSGEDAETGTWKEVAVEPVETNYQRFAKAVAQGKTMEPSFRHAANIQKVLDTAVVTEQDRHEHTV</sequence>
<keyword evidence="1" id="KW-0560">Oxidoreductase</keyword>
<dbReference type="GO" id="GO:0016491">
    <property type="term" value="F:oxidoreductase activity"/>
    <property type="evidence" value="ECO:0007669"/>
    <property type="project" value="UniProtKB-KW"/>
</dbReference>
<reference evidence="4 5" key="1">
    <citation type="journal article" date="2015" name="Int. J. Syst. Evol. Microbiol.">
        <title>Youhaiella tibetensis gen. nov., sp. nov., isolated from subsurface sediment.</title>
        <authorList>
            <person name="Wang Y.X."/>
            <person name="Huang F.Q."/>
            <person name="Nogi Y."/>
            <person name="Pang S.J."/>
            <person name="Wang P.K."/>
            <person name="Lv J."/>
        </authorList>
    </citation>
    <scope>NUCLEOTIDE SEQUENCE [LARGE SCALE GENOMIC DNA]</scope>
    <source>
        <strain evidence="5">fig4</strain>
    </source>
</reference>
<dbReference type="InterPro" id="IPR000683">
    <property type="entry name" value="Gfo/Idh/MocA-like_OxRdtase_N"/>
</dbReference>
<gene>
    <name evidence="4" type="ORF">FNA67_16450</name>
</gene>
<accession>A0A5B9DSB7</accession>
<protein>
    <submittedName>
        <fullName evidence="4">Gfo/Idh/MocA family oxidoreductase</fullName>
    </submittedName>
</protein>
<dbReference type="RefSeq" id="WP_147657008.1">
    <property type="nucleotide sequence ID" value="NZ_BMFM01000001.1"/>
</dbReference>
<dbReference type="AlphaFoldDB" id="A0A5B9DSB7"/>